<dbReference type="Gene3D" id="3.90.1140.10">
    <property type="entry name" value="Cyclic phosphodiesterase"/>
    <property type="match status" value="1"/>
</dbReference>
<reference evidence="1" key="1">
    <citation type="submission" date="2020-07" db="EMBL/GenBank/DDBJ databases">
        <title>Genome sequences of bacteria associated with the marine, planktonic diatom Thalassiosira profunda strain ECT2AJA-044.</title>
        <authorList>
            <person name="Gargas C.B."/>
            <person name="Roberts W.R."/>
            <person name="Alverson A.J."/>
        </authorList>
    </citation>
    <scope>NUCLEOTIDE SEQUENCE</scope>
    <source>
        <strain evidence="1">ECT2AJA-044</strain>
    </source>
</reference>
<accession>A0A975I658</accession>
<dbReference type="PIRSF" id="PIRSF033328">
    <property type="entry name" value="Phest_Mll4975"/>
    <property type="match status" value="1"/>
</dbReference>
<dbReference type="Proteomes" id="UP000665026">
    <property type="component" value="Chromosome"/>
</dbReference>
<dbReference type="InterPro" id="IPR009389">
    <property type="entry name" value="DUF1045"/>
</dbReference>
<dbReference type="KEGG" id="cact:HZ995_08905"/>
<organism evidence="1 2">
    <name type="scientific">Cognatishimia activa</name>
    <dbReference type="NCBI Taxonomy" id="1715691"/>
    <lineage>
        <taxon>Bacteria</taxon>
        <taxon>Pseudomonadati</taxon>
        <taxon>Pseudomonadota</taxon>
        <taxon>Alphaproteobacteria</taxon>
        <taxon>Rhodobacterales</taxon>
        <taxon>Paracoccaceae</taxon>
        <taxon>Cognatishimia</taxon>
    </lineage>
</organism>
<dbReference type="NCBIfam" id="TIGR03223">
    <property type="entry name" value="Phn_opern_protn"/>
    <property type="match status" value="1"/>
</dbReference>
<dbReference type="RefSeq" id="WP_209355323.1">
    <property type="nucleotide sequence ID" value="NZ_CP060010.1"/>
</dbReference>
<gene>
    <name evidence="1" type="ORF">HZ995_08905</name>
</gene>
<dbReference type="AlphaFoldDB" id="A0A975I658"/>
<dbReference type="EMBL" id="CP060010">
    <property type="protein sequence ID" value="QTN34632.1"/>
    <property type="molecule type" value="Genomic_DNA"/>
</dbReference>
<evidence type="ECO:0000313" key="2">
    <source>
        <dbReference type="Proteomes" id="UP000665026"/>
    </source>
</evidence>
<evidence type="ECO:0000313" key="1">
    <source>
        <dbReference type="EMBL" id="QTN34632.1"/>
    </source>
</evidence>
<name>A0A975I658_9RHOB</name>
<proteinExistence type="predicted"/>
<protein>
    <submittedName>
        <fullName evidence="1">DUF1045 domain-containing protein</fullName>
    </submittedName>
</protein>
<sequence>MFKRYAIYFTAEPGPLADFGAAWLGWDLEAGKAVPHPDLADLPIPISQITATPRKYGFHATMKPPFRLAEGYDFETLRDQTAQICAGLDSVTLEALSLQRIGRFLALTPVGDETKLNALAASVVEAFDAFRAPAPEAEIARRRAAGLTPSQEDNLMRWGYPYVLQDFHFHMTLSGKLAKSELPTIETQLSEAIQPHLPSPFEIRSLTLAGEAKDGQFHAIERFALGSS</sequence>
<dbReference type="Pfam" id="PF06299">
    <property type="entry name" value="DUF1045"/>
    <property type="match status" value="1"/>
</dbReference>